<comment type="caution">
    <text evidence="2">The sequence shown here is derived from an EMBL/GenBank/DDBJ whole genome shotgun (WGS) entry which is preliminary data.</text>
</comment>
<sequence>MPRRSDRRVPPSWTAPGNRWGPWIYWPMLGAAVGLLVWRVADGASTGGVLVPAALVLVWVCLLVANRSARRRHTGTRTPPR</sequence>
<evidence type="ECO:0000313" key="2">
    <source>
        <dbReference type="EMBL" id="GGQ69971.1"/>
    </source>
</evidence>
<accession>A0A918BJ88</accession>
<organism evidence="2 3">
    <name type="scientific">Streptomyces pilosus</name>
    <dbReference type="NCBI Taxonomy" id="28893"/>
    <lineage>
        <taxon>Bacteria</taxon>
        <taxon>Bacillati</taxon>
        <taxon>Actinomycetota</taxon>
        <taxon>Actinomycetes</taxon>
        <taxon>Kitasatosporales</taxon>
        <taxon>Streptomycetaceae</taxon>
        <taxon>Streptomyces</taxon>
    </lineage>
</organism>
<name>A0A918BJ88_9ACTN</name>
<dbReference type="EMBL" id="BMTU01000002">
    <property type="protein sequence ID" value="GGQ69971.1"/>
    <property type="molecule type" value="Genomic_DNA"/>
</dbReference>
<protein>
    <submittedName>
        <fullName evidence="2">Uncharacterized protein</fullName>
    </submittedName>
</protein>
<keyword evidence="1" id="KW-0472">Membrane</keyword>
<feature type="transmembrane region" description="Helical" evidence="1">
    <location>
        <begin position="47"/>
        <end position="65"/>
    </location>
</feature>
<reference evidence="2" key="1">
    <citation type="journal article" date="2014" name="Int. J. Syst. Evol. Microbiol.">
        <title>Complete genome sequence of Corynebacterium casei LMG S-19264T (=DSM 44701T), isolated from a smear-ripened cheese.</title>
        <authorList>
            <consortium name="US DOE Joint Genome Institute (JGI-PGF)"/>
            <person name="Walter F."/>
            <person name="Albersmeier A."/>
            <person name="Kalinowski J."/>
            <person name="Ruckert C."/>
        </authorList>
    </citation>
    <scope>NUCLEOTIDE SEQUENCE</scope>
    <source>
        <strain evidence="2">JCM 4403</strain>
    </source>
</reference>
<keyword evidence="1" id="KW-0812">Transmembrane</keyword>
<reference evidence="2" key="2">
    <citation type="submission" date="2020-09" db="EMBL/GenBank/DDBJ databases">
        <authorList>
            <person name="Sun Q."/>
            <person name="Ohkuma M."/>
        </authorList>
    </citation>
    <scope>NUCLEOTIDE SEQUENCE</scope>
    <source>
        <strain evidence="2">JCM 4403</strain>
    </source>
</reference>
<gene>
    <name evidence="2" type="ORF">GCM10010280_15480</name>
</gene>
<evidence type="ECO:0000256" key="1">
    <source>
        <dbReference type="SAM" id="Phobius"/>
    </source>
</evidence>
<dbReference type="AlphaFoldDB" id="A0A918BJ88"/>
<feature type="transmembrane region" description="Helical" evidence="1">
    <location>
        <begin position="20"/>
        <end position="41"/>
    </location>
</feature>
<evidence type="ECO:0000313" key="3">
    <source>
        <dbReference type="Proteomes" id="UP000656732"/>
    </source>
</evidence>
<keyword evidence="3" id="KW-1185">Reference proteome</keyword>
<dbReference type="Proteomes" id="UP000656732">
    <property type="component" value="Unassembled WGS sequence"/>
</dbReference>
<proteinExistence type="predicted"/>
<dbReference type="RefSeq" id="WP_189556719.1">
    <property type="nucleotide sequence ID" value="NZ_BMTE01000006.1"/>
</dbReference>
<keyword evidence="1" id="KW-1133">Transmembrane helix</keyword>